<evidence type="ECO:0000256" key="13">
    <source>
        <dbReference type="HAMAP-Rule" id="MF_01398"/>
    </source>
</evidence>
<dbReference type="InterPro" id="IPR050059">
    <property type="entry name" value="ATP_synthase_B_chain"/>
</dbReference>
<keyword evidence="5 13" id="KW-0812">Transmembrane</keyword>
<proteinExistence type="inferred from homology"/>
<dbReference type="Pfam" id="PF00430">
    <property type="entry name" value="ATP-synt_B"/>
    <property type="match status" value="1"/>
</dbReference>
<dbReference type="AlphaFoldDB" id="A0A6N3D161"/>
<dbReference type="GO" id="GO:0046933">
    <property type="term" value="F:proton-transporting ATP synthase activity, rotational mechanism"/>
    <property type="evidence" value="ECO:0007669"/>
    <property type="project" value="UniProtKB-UniRule"/>
</dbReference>
<evidence type="ECO:0000256" key="1">
    <source>
        <dbReference type="ARBA" id="ARBA00005513"/>
    </source>
</evidence>
<evidence type="ECO:0000256" key="6">
    <source>
        <dbReference type="ARBA" id="ARBA00022781"/>
    </source>
</evidence>
<dbReference type="EMBL" id="CACRTO010000018">
    <property type="protein sequence ID" value="VYU20511.1"/>
    <property type="molecule type" value="Genomic_DNA"/>
</dbReference>
<keyword evidence="8 13" id="KW-0406">Ion transport</keyword>
<gene>
    <name evidence="13 16" type="primary">atpF</name>
    <name evidence="16" type="ORF">CTLFYP3_01748</name>
</gene>
<keyword evidence="4 13" id="KW-0138">CF(0)</keyword>
<comment type="subunit">
    <text evidence="13">F-type ATPases have 2 components, F(1) - the catalytic core - and F(0) - the membrane proton channel. F(1) has five subunits: alpha(3), beta(3), gamma(1), delta(1), epsilon(1). F(0) has three main subunits: a(1), b(2) and c(10-14). The alpha and beta chains form an alternating ring which encloses part of the gamma chain. F(1) is attached to F(0) by a central stalk formed by the gamma and epsilon chains, while a peripheral stalk is formed by the delta and b chains.</text>
</comment>
<dbReference type="GO" id="GO:0046961">
    <property type="term" value="F:proton-transporting ATPase activity, rotational mechanism"/>
    <property type="evidence" value="ECO:0007669"/>
    <property type="project" value="TreeGrafter"/>
</dbReference>
<keyword evidence="10 13" id="KW-0066">ATP synthesis</keyword>
<sequence>MLMEINPSTLIATIINFIVLFAILKYFFFGKVEAIINERENLINEKLDFADEEAEKARMIAIENERMLKNAREEGKLITERHKQKAEKVYEEIVDEANKEAKTILERAKIEINREKEKVEDQLKREAIDLALELSKKVIEKNIDEEKNRELIGDFITKVGNS</sequence>
<reference evidence="16" key="1">
    <citation type="submission" date="2019-11" db="EMBL/GenBank/DDBJ databases">
        <authorList>
            <person name="Feng L."/>
        </authorList>
    </citation>
    <scope>NUCLEOTIDE SEQUENCE</scope>
    <source>
        <strain evidence="16">CTertiumLFYP3</strain>
    </source>
</reference>
<dbReference type="InterPro" id="IPR005864">
    <property type="entry name" value="ATP_synth_F0_bsu_bac"/>
</dbReference>
<dbReference type="HAMAP" id="MF_01398">
    <property type="entry name" value="ATP_synth_b_bprime"/>
    <property type="match status" value="1"/>
</dbReference>
<dbReference type="GO" id="GO:0045259">
    <property type="term" value="C:proton-transporting ATP synthase complex"/>
    <property type="evidence" value="ECO:0007669"/>
    <property type="project" value="UniProtKB-KW"/>
</dbReference>
<dbReference type="PANTHER" id="PTHR33445">
    <property type="entry name" value="ATP SYNTHASE SUBUNIT B', CHLOROPLASTIC"/>
    <property type="match status" value="1"/>
</dbReference>
<evidence type="ECO:0000256" key="10">
    <source>
        <dbReference type="ARBA" id="ARBA00023310"/>
    </source>
</evidence>
<evidence type="ECO:0000256" key="12">
    <source>
        <dbReference type="ARBA" id="ARBA00037847"/>
    </source>
</evidence>
<evidence type="ECO:0000256" key="5">
    <source>
        <dbReference type="ARBA" id="ARBA00022692"/>
    </source>
</evidence>
<evidence type="ECO:0000256" key="14">
    <source>
        <dbReference type="RuleBase" id="RU003848"/>
    </source>
</evidence>
<dbReference type="SUPFAM" id="SSF81573">
    <property type="entry name" value="F1F0 ATP synthase subunit B, membrane domain"/>
    <property type="match status" value="1"/>
</dbReference>
<comment type="similarity">
    <text evidence="1 13 14">Belongs to the ATPase B chain family.</text>
</comment>
<comment type="function">
    <text evidence="13">Component of the F(0) channel, it forms part of the peripheral stalk, linking F(1) to F(0).</text>
</comment>
<dbReference type="InterPro" id="IPR028987">
    <property type="entry name" value="ATP_synth_B-like_membr_sf"/>
</dbReference>
<keyword evidence="15" id="KW-0175">Coiled coil</keyword>
<dbReference type="NCBIfam" id="TIGR01144">
    <property type="entry name" value="ATP_synt_b"/>
    <property type="match status" value="1"/>
</dbReference>
<evidence type="ECO:0000256" key="9">
    <source>
        <dbReference type="ARBA" id="ARBA00023136"/>
    </source>
</evidence>
<keyword evidence="6 13" id="KW-0375">Hydrogen ion transport</keyword>
<dbReference type="CDD" id="cd06503">
    <property type="entry name" value="ATP-synt_Fo_b"/>
    <property type="match status" value="1"/>
</dbReference>
<evidence type="ECO:0000256" key="15">
    <source>
        <dbReference type="SAM" id="Coils"/>
    </source>
</evidence>
<keyword evidence="2 13" id="KW-0813">Transport</keyword>
<dbReference type="NCBIfam" id="NF009992">
    <property type="entry name" value="PRK13461.1"/>
    <property type="match status" value="1"/>
</dbReference>
<comment type="subcellular location">
    <subcellularLocation>
        <location evidence="13">Cell membrane</location>
        <topology evidence="13">Single-pass membrane protein</topology>
    </subcellularLocation>
    <subcellularLocation>
        <location evidence="12">Endomembrane system</location>
        <topology evidence="12">Single-pass membrane protein</topology>
    </subcellularLocation>
</comment>
<evidence type="ECO:0000313" key="16">
    <source>
        <dbReference type="EMBL" id="VYU20511.1"/>
    </source>
</evidence>
<evidence type="ECO:0000256" key="4">
    <source>
        <dbReference type="ARBA" id="ARBA00022547"/>
    </source>
</evidence>
<evidence type="ECO:0000256" key="11">
    <source>
        <dbReference type="ARBA" id="ARBA00025198"/>
    </source>
</evidence>
<evidence type="ECO:0000256" key="8">
    <source>
        <dbReference type="ARBA" id="ARBA00023065"/>
    </source>
</evidence>
<keyword evidence="9 13" id="KW-0472">Membrane</keyword>
<comment type="function">
    <text evidence="11 13">F(1)F(0) ATP synthase produces ATP from ADP in the presence of a proton or sodium gradient. F-type ATPases consist of two structural domains, F(1) containing the extramembraneous catalytic core and F(0) containing the membrane proton channel, linked together by a central stalk and a peripheral stalk. During catalysis, ATP synthesis in the catalytic domain of F(1) is coupled via a rotary mechanism of the central stalk subunits to proton translocation.</text>
</comment>
<keyword evidence="7 13" id="KW-1133">Transmembrane helix</keyword>
<dbReference type="GO" id="GO:0012505">
    <property type="term" value="C:endomembrane system"/>
    <property type="evidence" value="ECO:0007669"/>
    <property type="project" value="UniProtKB-SubCell"/>
</dbReference>
<dbReference type="InterPro" id="IPR002146">
    <property type="entry name" value="ATP_synth_b/b'su_bac/chlpt"/>
</dbReference>
<protein>
    <recommendedName>
        <fullName evidence="13">ATP synthase subunit b</fullName>
    </recommendedName>
    <alternativeName>
        <fullName evidence="13">ATP synthase F(0) sector subunit b</fullName>
    </alternativeName>
    <alternativeName>
        <fullName evidence="13">ATPase subunit I</fullName>
    </alternativeName>
    <alternativeName>
        <fullName evidence="13">F-type ATPase subunit b</fullName>
        <shortName evidence="13">F-ATPase subunit b</shortName>
    </alternativeName>
</protein>
<dbReference type="PANTHER" id="PTHR33445:SF1">
    <property type="entry name" value="ATP SYNTHASE SUBUNIT B"/>
    <property type="match status" value="1"/>
</dbReference>
<evidence type="ECO:0000256" key="2">
    <source>
        <dbReference type="ARBA" id="ARBA00022448"/>
    </source>
</evidence>
<feature type="transmembrane region" description="Helical" evidence="13">
    <location>
        <begin position="6"/>
        <end position="29"/>
    </location>
</feature>
<accession>A0A6N3D161</accession>
<name>A0A6N3D161_9CLOT</name>
<keyword evidence="3 13" id="KW-1003">Cell membrane</keyword>
<evidence type="ECO:0000256" key="7">
    <source>
        <dbReference type="ARBA" id="ARBA00022989"/>
    </source>
</evidence>
<dbReference type="Gene3D" id="1.20.5.620">
    <property type="entry name" value="F1F0 ATP synthase subunit B, membrane domain"/>
    <property type="match status" value="1"/>
</dbReference>
<evidence type="ECO:0000256" key="3">
    <source>
        <dbReference type="ARBA" id="ARBA00022475"/>
    </source>
</evidence>
<feature type="coiled-coil region" evidence="15">
    <location>
        <begin position="98"/>
        <end position="129"/>
    </location>
</feature>
<dbReference type="GO" id="GO:0005886">
    <property type="term" value="C:plasma membrane"/>
    <property type="evidence" value="ECO:0007669"/>
    <property type="project" value="UniProtKB-SubCell"/>
</dbReference>
<organism evidence="16">
    <name type="scientific">Clostridium tertium</name>
    <dbReference type="NCBI Taxonomy" id="1559"/>
    <lineage>
        <taxon>Bacteria</taxon>
        <taxon>Bacillati</taxon>
        <taxon>Bacillota</taxon>
        <taxon>Clostridia</taxon>
        <taxon>Eubacteriales</taxon>
        <taxon>Clostridiaceae</taxon>
        <taxon>Clostridium</taxon>
    </lineage>
</organism>